<dbReference type="GO" id="GO:0005524">
    <property type="term" value="F:ATP binding"/>
    <property type="evidence" value="ECO:0007669"/>
    <property type="project" value="UniProtKB-UniRule"/>
</dbReference>
<feature type="binding site" evidence="9">
    <location>
        <position position="78"/>
    </location>
    <ligand>
        <name>ATP</name>
        <dbReference type="ChEBI" id="CHEBI:30616"/>
    </ligand>
</feature>
<feature type="transmembrane region" description="Helical" evidence="11">
    <location>
        <begin position="460"/>
        <end position="483"/>
    </location>
</feature>
<dbReference type="EMBL" id="QBMP01000244">
    <property type="protein sequence ID" value="PZO48247.1"/>
    <property type="molecule type" value="Genomic_DNA"/>
</dbReference>
<dbReference type="Gene3D" id="3.30.200.20">
    <property type="entry name" value="Phosphorylase Kinase, domain 1"/>
    <property type="match status" value="1"/>
</dbReference>
<comment type="caution">
    <text evidence="13">The sequence shown here is derived from an EMBL/GenBank/DDBJ whole genome shotgun (WGS) entry which is preliminary data.</text>
</comment>
<protein>
    <recommendedName>
        <fullName evidence="1">non-specific serine/threonine protein kinase</fullName>
        <ecNumber evidence="1">2.7.11.1</ecNumber>
    </recommendedName>
</protein>
<keyword evidence="11" id="KW-0812">Transmembrane</keyword>
<comment type="catalytic activity">
    <reaction evidence="7">
        <text>L-threonyl-[protein] + ATP = O-phospho-L-threonyl-[protein] + ADP + H(+)</text>
        <dbReference type="Rhea" id="RHEA:46608"/>
        <dbReference type="Rhea" id="RHEA-COMP:11060"/>
        <dbReference type="Rhea" id="RHEA-COMP:11605"/>
        <dbReference type="ChEBI" id="CHEBI:15378"/>
        <dbReference type="ChEBI" id="CHEBI:30013"/>
        <dbReference type="ChEBI" id="CHEBI:30616"/>
        <dbReference type="ChEBI" id="CHEBI:61977"/>
        <dbReference type="ChEBI" id="CHEBI:456216"/>
        <dbReference type="EC" id="2.7.11.1"/>
    </reaction>
</comment>
<keyword evidence="5 13" id="KW-0418">Kinase</keyword>
<evidence type="ECO:0000313" key="13">
    <source>
        <dbReference type="EMBL" id="PZO48247.1"/>
    </source>
</evidence>
<dbReference type="InterPro" id="IPR011009">
    <property type="entry name" value="Kinase-like_dom_sf"/>
</dbReference>
<dbReference type="PANTHER" id="PTHR24363">
    <property type="entry name" value="SERINE/THREONINE PROTEIN KINASE"/>
    <property type="match status" value="1"/>
</dbReference>
<keyword evidence="11" id="KW-0472">Membrane</keyword>
<evidence type="ECO:0000256" key="1">
    <source>
        <dbReference type="ARBA" id="ARBA00012513"/>
    </source>
</evidence>
<feature type="transmembrane region" description="Helical" evidence="11">
    <location>
        <begin position="433"/>
        <end position="454"/>
    </location>
</feature>
<dbReference type="EC" id="2.7.11.1" evidence="1"/>
<keyword evidence="3" id="KW-0808">Transferase</keyword>
<dbReference type="SUPFAM" id="SSF56112">
    <property type="entry name" value="Protein kinase-like (PK-like)"/>
    <property type="match status" value="1"/>
</dbReference>
<dbReference type="Proteomes" id="UP000249794">
    <property type="component" value="Unassembled WGS sequence"/>
</dbReference>
<dbReference type="Gene3D" id="1.10.510.10">
    <property type="entry name" value="Transferase(Phosphotransferase) domain 1"/>
    <property type="match status" value="1"/>
</dbReference>
<dbReference type="AlphaFoldDB" id="A0A2W4WYR7"/>
<reference evidence="13 14" key="2">
    <citation type="submission" date="2018-06" db="EMBL/GenBank/DDBJ databases">
        <title>Metagenomic assembly of (sub)arctic Cyanobacteria and their associated microbiome from non-axenic cultures.</title>
        <authorList>
            <person name="Baurain D."/>
        </authorList>
    </citation>
    <scope>NUCLEOTIDE SEQUENCE [LARGE SCALE GENOMIC DNA]</scope>
    <source>
        <strain evidence="13">ULC027bin1</strain>
    </source>
</reference>
<keyword evidence="6 9" id="KW-0067">ATP-binding</keyword>
<name>A0A2W4WYR7_9CYAN</name>
<dbReference type="PANTHER" id="PTHR24363:SF0">
    <property type="entry name" value="SERINE_THREONINE KINASE LIKE DOMAIN CONTAINING 1"/>
    <property type="match status" value="1"/>
</dbReference>
<reference evidence="14" key="1">
    <citation type="submission" date="2018-04" db="EMBL/GenBank/DDBJ databases">
        <authorList>
            <person name="Cornet L."/>
        </authorList>
    </citation>
    <scope>NUCLEOTIDE SEQUENCE [LARGE SCALE GENOMIC DNA]</scope>
</reference>
<dbReference type="Pfam" id="PF00069">
    <property type="entry name" value="Pkinase"/>
    <property type="match status" value="1"/>
</dbReference>
<evidence type="ECO:0000313" key="14">
    <source>
        <dbReference type="Proteomes" id="UP000249794"/>
    </source>
</evidence>
<sequence>MQLYCTRPTCPSPPNNFADLDDPKVSRPLKQKYCGACRMELILGGRYLPVSVLGKGGFGTAFLARDFDSPTKRNCVVKLFQPPVNLSAQQMATAQRLFATEAEVLERLGLQHPQIPNLYAYFPLIITNPLTNQSEELFYLVQEFVEGEDLEKVLDRRGKLTETEVKAVLTAMLDVLDFVHSKGAIHRDVKPSNIMQGPDGRLSLLDFGAVKEVATATGSQRGPTTICSPDFAPPEQIMNGMVDATSDLYALAASCVVLLTNQSSSELRDSSTNSWHWQPYAQVSAELAQVLNQMLRARPRDRYPSAKAVLKALADTAQGANIAPSVSQKPLAPQATSPAATPLAATPNASNPPPSSQSNSPPMQPKAVRAQAQPLSLVKFLSNAAFTGAEGGLLAIAAFSLLGTTLFGGAAWLVMLGVLVLLQWRRTIEGWDLLIISGITLAAVVFFSPLNAFLGGQLPLILVITVMAGGGMVAIAVIFRLIFRLLSRIM</sequence>
<evidence type="ECO:0000256" key="11">
    <source>
        <dbReference type="SAM" id="Phobius"/>
    </source>
</evidence>
<comment type="catalytic activity">
    <reaction evidence="8">
        <text>L-seryl-[protein] + ATP = O-phospho-L-seryl-[protein] + ADP + H(+)</text>
        <dbReference type="Rhea" id="RHEA:17989"/>
        <dbReference type="Rhea" id="RHEA-COMP:9863"/>
        <dbReference type="Rhea" id="RHEA-COMP:11604"/>
        <dbReference type="ChEBI" id="CHEBI:15378"/>
        <dbReference type="ChEBI" id="CHEBI:29999"/>
        <dbReference type="ChEBI" id="CHEBI:30616"/>
        <dbReference type="ChEBI" id="CHEBI:83421"/>
        <dbReference type="ChEBI" id="CHEBI:456216"/>
        <dbReference type="EC" id="2.7.11.1"/>
    </reaction>
</comment>
<evidence type="ECO:0000256" key="4">
    <source>
        <dbReference type="ARBA" id="ARBA00022741"/>
    </source>
</evidence>
<feature type="transmembrane region" description="Helical" evidence="11">
    <location>
        <begin position="393"/>
        <end position="421"/>
    </location>
</feature>
<evidence type="ECO:0000256" key="8">
    <source>
        <dbReference type="ARBA" id="ARBA00048679"/>
    </source>
</evidence>
<accession>A0A2W4WYR7</accession>
<evidence type="ECO:0000256" key="9">
    <source>
        <dbReference type="PROSITE-ProRule" id="PRU10141"/>
    </source>
</evidence>
<evidence type="ECO:0000256" key="10">
    <source>
        <dbReference type="SAM" id="MobiDB-lite"/>
    </source>
</evidence>
<dbReference type="SMART" id="SM00220">
    <property type="entry name" value="S_TKc"/>
    <property type="match status" value="1"/>
</dbReference>
<evidence type="ECO:0000256" key="3">
    <source>
        <dbReference type="ARBA" id="ARBA00022679"/>
    </source>
</evidence>
<keyword evidence="11" id="KW-1133">Transmembrane helix</keyword>
<feature type="compositionally biased region" description="Low complexity" evidence="10">
    <location>
        <begin position="330"/>
        <end position="349"/>
    </location>
</feature>
<organism evidence="13 14">
    <name type="scientific">Phormidesmis priestleyi</name>
    <dbReference type="NCBI Taxonomy" id="268141"/>
    <lineage>
        <taxon>Bacteria</taxon>
        <taxon>Bacillati</taxon>
        <taxon>Cyanobacteriota</taxon>
        <taxon>Cyanophyceae</taxon>
        <taxon>Leptolyngbyales</taxon>
        <taxon>Leptolyngbyaceae</taxon>
        <taxon>Phormidesmis</taxon>
    </lineage>
</organism>
<keyword evidence="2 13" id="KW-0723">Serine/threonine-protein kinase</keyword>
<dbReference type="PROSITE" id="PS50011">
    <property type="entry name" value="PROTEIN_KINASE_DOM"/>
    <property type="match status" value="1"/>
</dbReference>
<evidence type="ECO:0000259" key="12">
    <source>
        <dbReference type="PROSITE" id="PS50011"/>
    </source>
</evidence>
<feature type="region of interest" description="Disordered" evidence="10">
    <location>
        <begin position="324"/>
        <end position="366"/>
    </location>
</feature>
<evidence type="ECO:0000256" key="2">
    <source>
        <dbReference type="ARBA" id="ARBA00022527"/>
    </source>
</evidence>
<dbReference type="InterPro" id="IPR017441">
    <property type="entry name" value="Protein_kinase_ATP_BS"/>
</dbReference>
<dbReference type="GO" id="GO:0004674">
    <property type="term" value="F:protein serine/threonine kinase activity"/>
    <property type="evidence" value="ECO:0007669"/>
    <property type="project" value="UniProtKB-KW"/>
</dbReference>
<evidence type="ECO:0000256" key="6">
    <source>
        <dbReference type="ARBA" id="ARBA00022840"/>
    </source>
</evidence>
<proteinExistence type="predicted"/>
<dbReference type="InterPro" id="IPR000719">
    <property type="entry name" value="Prot_kinase_dom"/>
</dbReference>
<dbReference type="PROSITE" id="PS00107">
    <property type="entry name" value="PROTEIN_KINASE_ATP"/>
    <property type="match status" value="1"/>
</dbReference>
<evidence type="ECO:0000256" key="7">
    <source>
        <dbReference type="ARBA" id="ARBA00047899"/>
    </source>
</evidence>
<feature type="domain" description="Protein kinase" evidence="12">
    <location>
        <begin position="47"/>
        <end position="314"/>
    </location>
</feature>
<dbReference type="CDD" id="cd14014">
    <property type="entry name" value="STKc_PknB_like"/>
    <property type="match status" value="1"/>
</dbReference>
<dbReference type="NCBIfam" id="NF045510">
    <property type="entry name" value="4Cys_prefix_kin"/>
    <property type="match status" value="1"/>
</dbReference>
<keyword evidence="4 9" id="KW-0547">Nucleotide-binding</keyword>
<gene>
    <name evidence="13" type="ORF">DCF15_18135</name>
</gene>
<evidence type="ECO:0000256" key="5">
    <source>
        <dbReference type="ARBA" id="ARBA00022777"/>
    </source>
</evidence>